<evidence type="ECO:0000313" key="3">
    <source>
        <dbReference type="Proteomes" id="UP001152561"/>
    </source>
</evidence>
<gene>
    <name evidence="2" type="ORF">K7X08_026409</name>
</gene>
<reference evidence="3" key="1">
    <citation type="journal article" date="2023" name="Proc. Natl. Acad. Sci. U.S.A.">
        <title>Genomic and structural basis for evolution of tropane alkaloid biosynthesis.</title>
        <authorList>
            <person name="Wanga Y.-J."/>
            <person name="Taina T."/>
            <person name="Yua J.-Y."/>
            <person name="Lia J."/>
            <person name="Xua B."/>
            <person name="Chenc J."/>
            <person name="D'Auriad J.C."/>
            <person name="Huanga J.-P."/>
            <person name="Huanga S.-X."/>
        </authorList>
    </citation>
    <scope>NUCLEOTIDE SEQUENCE [LARGE SCALE GENOMIC DNA]</scope>
    <source>
        <strain evidence="3">cv. KIB-2019</strain>
    </source>
</reference>
<evidence type="ECO:0000313" key="2">
    <source>
        <dbReference type="EMBL" id="KAJ8540020.1"/>
    </source>
</evidence>
<proteinExistence type="predicted"/>
<name>A0A9Q1LPE2_9SOLA</name>
<accession>A0A9Q1LPE2</accession>
<protein>
    <submittedName>
        <fullName evidence="2">Uncharacterized protein</fullName>
    </submittedName>
</protein>
<organism evidence="2 3">
    <name type="scientific">Anisodus acutangulus</name>
    <dbReference type="NCBI Taxonomy" id="402998"/>
    <lineage>
        <taxon>Eukaryota</taxon>
        <taxon>Viridiplantae</taxon>
        <taxon>Streptophyta</taxon>
        <taxon>Embryophyta</taxon>
        <taxon>Tracheophyta</taxon>
        <taxon>Spermatophyta</taxon>
        <taxon>Magnoliopsida</taxon>
        <taxon>eudicotyledons</taxon>
        <taxon>Gunneridae</taxon>
        <taxon>Pentapetalae</taxon>
        <taxon>asterids</taxon>
        <taxon>lamiids</taxon>
        <taxon>Solanales</taxon>
        <taxon>Solanaceae</taxon>
        <taxon>Solanoideae</taxon>
        <taxon>Hyoscyameae</taxon>
        <taxon>Anisodus</taxon>
    </lineage>
</organism>
<dbReference type="Proteomes" id="UP001152561">
    <property type="component" value="Unassembled WGS sequence"/>
</dbReference>
<feature type="transmembrane region" description="Helical" evidence="1">
    <location>
        <begin position="21"/>
        <end position="40"/>
    </location>
</feature>
<dbReference type="EMBL" id="JAJAGQ010000016">
    <property type="protein sequence ID" value="KAJ8540020.1"/>
    <property type="molecule type" value="Genomic_DNA"/>
</dbReference>
<keyword evidence="1" id="KW-0812">Transmembrane</keyword>
<keyword evidence="1" id="KW-0472">Membrane</keyword>
<sequence>MVISGLTVGQRDREEAAAGRSVIVEICAPCAISLFVIWVLDYCARNSVMAFICTDKKRLVNTVFYSI</sequence>
<keyword evidence="1" id="KW-1133">Transmembrane helix</keyword>
<dbReference type="AlphaFoldDB" id="A0A9Q1LPE2"/>
<keyword evidence="3" id="KW-1185">Reference proteome</keyword>
<evidence type="ECO:0000256" key="1">
    <source>
        <dbReference type="SAM" id="Phobius"/>
    </source>
</evidence>
<comment type="caution">
    <text evidence="2">The sequence shown here is derived from an EMBL/GenBank/DDBJ whole genome shotgun (WGS) entry which is preliminary data.</text>
</comment>